<evidence type="ECO:0000256" key="1">
    <source>
        <dbReference type="SAM" id="MobiDB-lite"/>
    </source>
</evidence>
<evidence type="ECO:0000313" key="2">
    <source>
        <dbReference type="EMBL" id="CEH12054.1"/>
    </source>
</evidence>
<accession>A0A0P1BA45</accession>
<dbReference type="OrthoDB" id="10339067at2759"/>
<sequence length="474" mass="54455">MSSALAPAVFLGAQLSSSTQTQDTAQPQHADDPNWPALDWTDINFNEKGSWTDQELGKLARHLSRCRSDQALFMERRPDRKEDPKTIRQREDRSIAIIERLFPRRFAGRKPKEFGEMVYNQVQHMLRHRIPDYYRNRDMKGAFDLTHAQLGEIKNHGNDHGDYPGDPKRDFWKLLELEALVPWFKDLNDLRLKRAQQSRLESLQLTCVDAATDGEPQGLQPTASAHQNQPADTTSQGTSRTEESVPTSVTAHVPEWSAIGEALSSAASRVSEAQALMRILEQKPQGIPGTGLSSAQRQRLDEEEEQLHTERLAIARRVKEDVSKQEKTSYQRKLKRAEIRIEKAYERKWRRKFEASEAETQARQMNYERQYQELCDREEYVCHRLLQEHEAREAESRQTIEKLKAKLKQALTVRDCEIDRNRRIISDSDSESELSAPGTSTECPLPGWGTEYTRSASYGDHQAQQCKTGKAKIM</sequence>
<dbReference type="Proteomes" id="UP000054845">
    <property type="component" value="Unassembled WGS sequence"/>
</dbReference>
<feature type="region of interest" description="Disordered" evidence="1">
    <location>
        <begin position="427"/>
        <end position="447"/>
    </location>
</feature>
<keyword evidence="3" id="KW-1185">Reference proteome</keyword>
<reference evidence="2 3" key="1">
    <citation type="submission" date="2014-09" db="EMBL/GenBank/DDBJ databases">
        <authorList>
            <person name="Magalhaes I.L.F."/>
            <person name="Oliveira U."/>
            <person name="Santos F.R."/>
            <person name="Vidigal T.H.D.A."/>
            <person name="Brescovit A.D."/>
            <person name="Santos A.J."/>
        </authorList>
    </citation>
    <scope>NUCLEOTIDE SEQUENCE [LARGE SCALE GENOMIC DNA]</scope>
</reference>
<proteinExistence type="predicted"/>
<name>A0A0P1BA45_9BASI</name>
<feature type="region of interest" description="Disordered" evidence="1">
    <location>
        <begin position="212"/>
        <end position="249"/>
    </location>
</feature>
<evidence type="ECO:0000313" key="3">
    <source>
        <dbReference type="Proteomes" id="UP000054845"/>
    </source>
</evidence>
<protein>
    <submittedName>
        <fullName evidence="2">Uncharacterized protein</fullName>
    </submittedName>
</protein>
<feature type="compositionally biased region" description="Polar residues" evidence="1">
    <location>
        <begin position="219"/>
        <end position="249"/>
    </location>
</feature>
<organism evidence="2 3">
    <name type="scientific">Ceraceosorus bombacis</name>
    <dbReference type="NCBI Taxonomy" id="401625"/>
    <lineage>
        <taxon>Eukaryota</taxon>
        <taxon>Fungi</taxon>
        <taxon>Dikarya</taxon>
        <taxon>Basidiomycota</taxon>
        <taxon>Ustilaginomycotina</taxon>
        <taxon>Exobasidiomycetes</taxon>
        <taxon>Ceraceosorales</taxon>
        <taxon>Ceraceosoraceae</taxon>
        <taxon>Ceraceosorus</taxon>
    </lineage>
</organism>
<dbReference type="EMBL" id="CCYA01000118">
    <property type="protein sequence ID" value="CEH12054.1"/>
    <property type="molecule type" value="Genomic_DNA"/>
</dbReference>
<dbReference type="AlphaFoldDB" id="A0A0P1BA45"/>